<evidence type="ECO:0000313" key="3">
    <source>
        <dbReference type="Proteomes" id="UP000503003"/>
    </source>
</evidence>
<dbReference type="EMBL" id="CP049332">
    <property type="protein sequence ID" value="QIH44257.1"/>
    <property type="molecule type" value="Genomic_DNA"/>
</dbReference>
<dbReference type="KEGG" id="vzi:G5S32_20120"/>
<dbReference type="AlphaFoldDB" id="A0A6G7CQ38"/>
<feature type="domain" description="Peptidase S9 prolyl oligopeptidase catalytic" evidence="1">
    <location>
        <begin position="129"/>
        <end position="270"/>
    </location>
</feature>
<dbReference type="InterPro" id="IPR029058">
    <property type="entry name" value="AB_hydrolase_fold"/>
</dbReference>
<dbReference type="Pfam" id="PF00326">
    <property type="entry name" value="Peptidase_S9"/>
    <property type="match status" value="1"/>
</dbReference>
<dbReference type="Proteomes" id="UP000503003">
    <property type="component" value="Chromosome 2"/>
</dbReference>
<organism evidence="2 3">
    <name type="scientific">Vibrio ziniensis</name>
    <dbReference type="NCBI Taxonomy" id="2711221"/>
    <lineage>
        <taxon>Bacteria</taxon>
        <taxon>Pseudomonadati</taxon>
        <taxon>Pseudomonadota</taxon>
        <taxon>Gammaproteobacteria</taxon>
        <taxon>Vibrionales</taxon>
        <taxon>Vibrionaceae</taxon>
        <taxon>Vibrio</taxon>
    </lineage>
</organism>
<evidence type="ECO:0000259" key="1">
    <source>
        <dbReference type="Pfam" id="PF00326"/>
    </source>
</evidence>
<dbReference type="Gene3D" id="3.40.50.1820">
    <property type="entry name" value="alpha/beta hydrolase"/>
    <property type="match status" value="1"/>
</dbReference>
<protein>
    <submittedName>
        <fullName evidence="2">Prolyl oligopeptidase family serine peptidase</fullName>
    </submittedName>
</protein>
<sequence length="275" mass="30241">MHFPVNEPILPEETFVLSDGAPNELLGDWPDRFYAHISRLELHYFKAKHPAKAQALVFGGGGYLQLVHDKEGVEIAHWLNNIGIDAYVVTHRLPGAVNKDGSINSFDIALRDGLTCLDFLKKRTGLPLIHVGLSSGGHTAGVMACQNAPLSAVGAIITYAPINANHRKYKSPKGKPDYPPVEKQNFYDAWPIGIASESHGVPAVPLFVAYALHDEAVPIDHVLNLIKTAQVYGSDVEAHIYPDAPHGFALREKHGTHAQWHLLAEKWLEKLLVDI</sequence>
<reference evidence="2 3" key="1">
    <citation type="submission" date="2020-02" db="EMBL/GenBank/DDBJ databases">
        <title>A complete genome of a marine bacterium Vibrio sp. ZWAL4003 isolated from the mangrove sediment with the ability to degrade polysaccharides.</title>
        <authorList>
            <person name="Wu J."/>
            <person name="Qu W."/>
            <person name="Zeng R."/>
        </authorList>
    </citation>
    <scope>NUCLEOTIDE SEQUENCE [LARGE SCALE GENOMIC DNA]</scope>
    <source>
        <strain evidence="2 3">ZWAL4003</strain>
    </source>
</reference>
<dbReference type="GO" id="GO:0008236">
    <property type="term" value="F:serine-type peptidase activity"/>
    <property type="evidence" value="ECO:0007669"/>
    <property type="project" value="InterPro"/>
</dbReference>
<dbReference type="GO" id="GO:0006508">
    <property type="term" value="P:proteolysis"/>
    <property type="evidence" value="ECO:0007669"/>
    <property type="project" value="InterPro"/>
</dbReference>
<proteinExistence type="predicted"/>
<keyword evidence="3" id="KW-1185">Reference proteome</keyword>
<dbReference type="RefSeq" id="WP_165313917.1">
    <property type="nucleotide sequence ID" value="NZ_CP049332.1"/>
</dbReference>
<dbReference type="InterPro" id="IPR001375">
    <property type="entry name" value="Peptidase_S9_cat"/>
</dbReference>
<name>A0A6G7CQ38_9VIBR</name>
<evidence type="ECO:0000313" key="2">
    <source>
        <dbReference type="EMBL" id="QIH44257.1"/>
    </source>
</evidence>
<dbReference type="SUPFAM" id="SSF53474">
    <property type="entry name" value="alpha/beta-Hydrolases"/>
    <property type="match status" value="1"/>
</dbReference>
<accession>A0A6G7CQ38</accession>
<gene>
    <name evidence="2" type="ORF">G5S32_20120</name>
</gene>